<dbReference type="AlphaFoldDB" id="A0A6C0GJH3"/>
<sequence>MIRFQFSTTQTSFYLAILAGTLTLAGCQSENAKEQQNEQQEEKVVDKRIKQLEPQQTAQMAKAIEATVSPQLAEGLTLKLWGVDSLVADPIAIDMDDAGRLFYTRTNRQKNSEFDIRGHQDWEIGSIQLTNIEEKRAFLRKVLSPENSKKNEWLADLNGDGSHDWKDMTVEKEHVYRLEDVSGDGIADLSQLVVEDFNDEVTDVAEGLMAEGEDLYVAVGPDLWRMKDKNGDGIAEEKTSISHGYGIHIGFGGHGMSGVEMGPDGKVYWSVGDIGFNGKGSDGTKWEFPNSGVIVRSNPDGSDFEVFASGLRNIHEFVFDEYGNMISQDNDGDHPGEKERLVYIVNGSDTGWRTNWQFGKYRDPDNNTYKVWMDENMYKPRFEGQAAYITPCIQNFVSGPTGMVYNPGTALSPEYKNTFFIVEFVGSPARSALHSFKLKPKGATFELNGTQKLVSGILPTGIDFGPDGAMYIADWIEGWNTKDYGRIWKLDVAKGADSVARAQTKALVTEDLSKRNVSQLGELLKYQDMRVRQKAQFELAKRGAEGAGEFEKNIKQTENQLARVHGIWGMAQLARKEAKYAQSLLPLLKDTDPEIRSQAAKWLGDIKYKEAGQALVPLLKDDYSRARFFAAEALGRIAYEPAINPIIEMLQANNDADAYLRHAGSLALARIGKADPVVALSSSSSRALRIVAVVALRRMQHPGVANFLKDQDEFIVTETARAINDDLSINDALPALGDILATTKFKNEALIRRAINANLEVGTEKALQNLIDYANKEGNPVAMRAEAIDALSTWAKPSVLDRVDGRYRGEVSRDAAQVRSKSAEALIALASNKEAPVRLSSAKAIGKLNISQGAATLMARLKTDAKPEVKIEALKALAAMEDNQIGQAIEQAISDKDKSVRVAGLDLLGKLDISKDLMVSLLSNVIDTKTTEEKQAALVTLGKLPVAQTKPVLDGLLTKMEAGKVPAEIQLEFSEAIDSSKSPELINRYKEIMAKSSPNAELASYQGSLLGGDAKRGERIFYSHQTAQCIRCHSYDDMGGNAGPRLNGVAKRLARPQILEALINPSARLAPGFGLVMLELKGGKNVSGILQEEKANSLVVKVGNQPDTTIIKANITKRTNAPSSMPDMKQLLTKREIRDLVSFLSTLKED</sequence>
<dbReference type="RefSeq" id="WP_162444238.1">
    <property type="nucleotide sequence ID" value="NZ_CP048222.1"/>
</dbReference>
<dbReference type="Gene3D" id="2.120.10.30">
    <property type="entry name" value="TolB, C-terminal domain"/>
    <property type="match status" value="1"/>
</dbReference>
<dbReference type="Gene3D" id="1.10.760.10">
    <property type="entry name" value="Cytochrome c-like domain"/>
    <property type="match status" value="1"/>
</dbReference>
<dbReference type="InterPro" id="IPR036909">
    <property type="entry name" value="Cyt_c-like_dom_sf"/>
</dbReference>
<protein>
    <submittedName>
        <fullName evidence="6">C-type cytochrome</fullName>
    </submittedName>
</protein>
<dbReference type="SMART" id="SM00567">
    <property type="entry name" value="EZ_HEAT"/>
    <property type="match status" value="3"/>
</dbReference>
<dbReference type="PROSITE" id="PS51257">
    <property type="entry name" value="PROKAR_LIPOPROTEIN"/>
    <property type="match status" value="1"/>
</dbReference>
<dbReference type="InterPro" id="IPR004155">
    <property type="entry name" value="PBS_lyase_HEAT"/>
</dbReference>
<dbReference type="EMBL" id="CP048222">
    <property type="protein sequence ID" value="QHT68221.1"/>
    <property type="molecule type" value="Genomic_DNA"/>
</dbReference>
<keyword evidence="7" id="KW-1185">Reference proteome</keyword>
<evidence type="ECO:0000256" key="1">
    <source>
        <dbReference type="ARBA" id="ARBA00022617"/>
    </source>
</evidence>
<dbReference type="Pfam" id="PF13646">
    <property type="entry name" value="HEAT_2"/>
    <property type="match status" value="1"/>
</dbReference>
<dbReference type="KEGG" id="rhoz:GXP67_17015"/>
<dbReference type="SUPFAM" id="SSF48371">
    <property type="entry name" value="ARM repeat"/>
    <property type="match status" value="1"/>
</dbReference>
<evidence type="ECO:0000313" key="6">
    <source>
        <dbReference type="EMBL" id="QHT68221.1"/>
    </source>
</evidence>
<evidence type="ECO:0000313" key="7">
    <source>
        <dbReference type="Proteomes" id="UP000480178"/>
    </source>
</evidence>
<reference evidence="6 7" key="1">
    <citation type="submission" date="2020-01" db="EMBL/GenBank/DDBJ databases">
        <authorList>
            <person name="Kim M.K."/>
        </authorList>
    </citation>
    <scope>NUCLEOTIDE SEQUENCE [LARGE SCALE GENOMIC DNA]</scope>
    <source>
        <strain evidence="6 7">172606-1</strain>
    </source>
</reference>
<dbReference type="NCBIfam" id="TIGR02603">
    <property type="entry name" value="CxxCH_TIGR02603"/>
    <property type="match status" value="1"/>
</dbReference>
<evidence type="ECO:0000256" key="4">
    <source>
        <dbReference type="PROSITE-ProRule" id="PRU00433"/>
    </source>
</evidence>
<organism evidence="6 7">
    <name type="scientific">Rhodocytophaga rosea</name>
    <dbReference type="NCBI Taxonomy" id="2704465"/>
    <lineage>
        <taxon>Bacteria</taxon>
        <taxon>Pseudomonadati</taxon>
        <taxon>Bacteroidota</taxon>
        <taxon>Cytophagia</taxon>
        <taxon>Cytophagales</taxon>
        <taxon>Rhodocytophagaceae</taxon>
        <taxon>Rhodocytophaga</taxon>
    </lineage>
</organism>
<accession>A0A6C0GJH3</accession>
<evidence type="ECO:0000259" key="5">
    <source>
        <dbReference type="PROSITE" id="PS51007"/>
    </source>
</evidence>
<dbReference type="PROSITE" id="PS51007">
    <property type="entry name" value="CYTC"/>
    <property type="match status" value="1"/>
</dbReference>
<dbReference type="InterPro" id="IPR013427">
    <property type="entry name" value="Haem-bd_dom_put"/>
</dbReference>
<dbReference type="InterPro" id="IPR009056">
    <property type="entry name" value="Cyt_c-like_dom"/>
</dbReference>
<dbReference type="GO" id="GO:0046872">
    <property type="term" value="F:metal ion binding"/>
    <property type="evidence" value="ECO:0007669"/>
    <property type="project" value="UniProtKB-KW"/>
</dbReference>
<proteinExistence type="predicted"/>
<keyword evidence="1 4" id="KW-0349">Heme</keyword>
<dbReference type="InterPro" id="IPR011041">
    <property type="entry name" value="Quinoprot_gluc/sorb_DH_b-prop"/>
</dbReference>
<keyword evidence="2 4" id="KW-0479">Metal-binding</keyword>
<evidence type="ECO:0000256" key="2">
    <source>
        <dbReference type="ARBA" id="ARBA00022723"/>
    </source>
</evidence>
<dbReference type="GO" id="GO:0009055">
    <property type="term" value="F:electron transfer activity"/>
    <property type="evidence" value="ECO:0007669"/>
    <property type="project" value="InterPro"/>
</dbReference>
<dbReference type="Proteomes" id="UP000480178">
    <property type="component" value="Chromosome"/>
</dbReference>
<dbReference type="Pfam" id="PF23500">
    <property type="entry name" value="DUF7133"/>
    <property type="match status" value="1"/>
</dbReference>
<dbReference type="SUPFAM" id="SSF46626">
    <property type="entry name" value="Cytochrome c"/>
    <property type="match status" value="1"/>
</dbReference>
<dbReference type="PANTHER" id="PTHR33546">
    <property type="entry name" value="LARGE, MULTIFUNCTIONAL SECRETED PROTEIN-RELATED"/>
    <property type="match status" value="1"/>
</dbReference>
<dbReference type="Gene3D" id="1.25.10.10">
    <property type="entry name" value="Leucine-rich Repeat Variant"/>
    <property type="match status" value="2"/>
</dbReference>
<dbReference type="SUPFAM" id="SSF50952">
    <property type="entry name" value="Soluble quinoprotein glucose dehydrogenase"/>
    <property type="match status" value="1"/>
</dbReference>
<keyword evidence="3 4" id="KW-0408">Iron</keyword>
<dbReference type="InterPro" id="IPR016024">
    <property type="entry name" value="ARM-type_fold"/>
</dbReference>
<dbReference type="InterPro" id="IPR011042">
    <property type="entry name" value="6-blade_b-propeller_TolB-like"/>
</dbReference>
<dbReference type="InterPro" id="IPR011989">
    <property type="entry name" value="ARM-like"/>
</dbReference>
<dbReference type="PANTHER" id="PTHR33546:SF1">
    <property type="entry name" value="LARGE, MULTIFUNCTIONAL SECRETED PROTEIN"/>
    <property type="match status" value="1"/>
</dbReference>
<dbReference type="InterPro" id="IPR055557">
    <property type="entry name" value="DUF7133"/>
</dbReference>
<evidence type="ECO:0000256" key="3">
    <source>
        <dbReference type="ARBA" id="ARBA00023004"/>
    </source>
</evidence>
<name>A0A6C0GJH3_9BACT</name>
<gene>
    <name evidence="6" type="ORF">GXP67_17015</name>
</gene>
<dbReference type="GO" id="GO:0020037">
    <property type="term" value="F:heme binding"/>
    <property type="evidence" value="ECO:0007669"/>
    <property type="project" value="InterPro"/>
</dbReference>
<feature type="domain" description="Cytochrome c" evidence="5">
    <location>
        <begin position="1012"/>
        <end position="1148"/>
    </location>
</feature>